<evidence type="ECO:0000256" key="1">
    <source>
        <dbReference type="ARBA" id="ARBA00009981"/>
    </source>
</evidence>
<accession>A0ABR8NMR3</accession>
<keyword evidence="4" id="KW-1185">Reference proteome</keyword>
<dbReference type="NCBIfam" id="TIGR01552">
    <property type="entry name" value="phd_fam"/>
    <property type="match status" value="1"/>
</dbReference>
<dbReference type="EMBL" id="JACXZS010000003">
    <property type="protein sequence ID" value="MBD3941218.1"/>
    <property type="molecule type" value="Genomic_DNA"/>
</dbReference>
<gene>
    <name evidence="3" type="ORF">IF188_05835</name>
</gene>
<comment type="similarity">
    <text evidence="1 2">Belongs to the phD/YefM antitoxin family.</text>
</comment>
<dbReference type="Pfam" id="PF02604">
    <property type="entry name" value="PhdYeFM_antitox"/>
    <property type="match status" value="1"/>
</dbReference>
<evidence type="ECO:0000313" key="3">
    <source>
        <dbReference type="EMBL" id="MBD3941218.1"/>
    </source>
</evidence>
<reference evidence="3 4" key="1">
    <citation type="submission" date="2020-09" db="EMBL/GenBank/DDBJ databases">
        <title>Isolation and identification of active actinomycetes.</title>
        <authorList>
            <person name="Li X."/>
        </authorList>
    </citation>
    <scope>NUCLEOTIDE SEQUENCE [LARGE SCALE GENOMIC DNA]</scope>
    <source>
        <strain evidence="3 4">NEAU-LLC</strain>
    </source>
</reference>
<dbReference type="RefSeq" id="WP_191170853.1">
    <property type="nucleotide sequence ID" value="NZ_JACXZS010000003.1"/>
</dbReference>
<dbReference type="SUPFAM" id="SSF143120">
    <property type="entry name" value="YefM-like"/>
    <property type="match status" value="1"/>
</dbReference>
<evidence type="ECO:0000313" key="4">
    <source>
        <dbReference type="Proteomes" id="UP000598426"/>
    </source>
</evidence>
<comment type="function">
    <text evidence="2">Antitoxin component of a type II toxin-antitoxin (TA) system.</text>
</comment>
<protein>
    <recommendedName>
        <fullName evidence="2">Antitoxin</fullName>
    </recommendedName>
</protein>
<organism evidence="3 4">
    <name type="scientific">Microbacterium helvum</name>
    <dbReference type="NCBI Taxonomy" id="2773713"/>
    <lineage>
        <taxon>Bacteria</taxon>
        <taxon>Bacillati</taxon>
        <taxon>Actinomycetota</taxon>
        <taxon>Actinomycetes</taxon>
        <taxon>Micrococcales</taxon>
        <taxon>Microbacteriaceae</taxon>
        <taxon>Microbacterium</taxon>
    </lineage>
</organism>
<dbReference type="InterPro" id="IPR006442">
    <property type="entry name" value="Antitoxin_Phd/YefM"/>
</dbReference>
<name>A0ABR8NMR3_9MICO</name>
<sequence length="85" mass="9218">MSTMSATEASRNFSALLDAVERGEAVTITRGNRPIAEIGPARRRTGRDLRLALDALPPLDDAFEADVAAARDAVTGDWRDPWHEG</sequence>
<evidence type="ECO:0000256" key="2">
    <source>
        <dbReference type="RuleBase" id="RU362080"/>
    </source>
</evidence>
<dbReference type="Gene3D" id="3.40.1620.10">
    <property type="entry name" value="YefM-like domain"/>
    <property type="match status" value="1"/>
</dbReference>
<proteinExistence type="inferred from homology"/>
<dbReference type="Proteomes" id="UP000598426">
    <property type="component" value="Unassembled WGS sequence"/>
</dbReference>
<dbReference type="InterPro" id="IPR036165">
    <property type="entry name" value="YefM-like_sf"/>
</dbReference>
<comment type="caution">
    <text evidence="3">The sequence shown here is derived from an EMBL/GenBank/DDBJ whole genome shotgun (WGS) entry which is preliminary data.</text>
</comment>